<protein>
    <recommendedName>
        <fullName evidence="2">Outer membrane protein beta-barrel domain-containing protein</fullName>
    </recommendedName>
</protein>
<dbReference type="AlphaFoldDB" id="A0A7C5M4S0"/>
<comment type="caution">
    <text evidence="1">The sequence shown here is derived from an EMBL/GenBank/DDBJ whole genome shotgun (WGS) entry which is preliminary data.</text>
</comment>
<dbReference type="Proteomes" id="UP000886014">
    <property type="component" value="Unassembled WGS sequence"/>
</dbReference>
<organism evidence="1">
    <name type="scientific">candidate division WOR-3 bacterium</name>
    <dbReference type="NCBI Taxonomy" id="2052148"/>
    <lineage>
        <taxon>Bacteria</taxon>
        <taxon>Bacteria division WOR-3</taxon>
    </lineage>
</organism>
<sequence>MKALKISKISIGILMVFSLLTSGCFFGTFQTAQTLEPGGVDAGWYVNYPFYFDKVSREEAKDRGNAYTLPNIGGYIGYGTNGSFDVGLRGSLGEGIGPYGKLRLLNEAPFSLGTLFGFGYHPVAQGISLHLDLLVSKRLSRFSSIYTGLEILRMPDYRRGADAPAIQDVDDFKQFEAIFFGIKASRKGGGKYRGLPFGITLEFAFPLTENPALIFGVQFER</sequence>
<dbReference type="EMBL" id="DRTV01000248">
    <property type="protein sequence ID" value="HHF58473.1"/>
    <property type="molecule type" value="Genomic_DNA"/>
</dbReference>
<gene>
    <name evidence="1" type="ORF">ENL41_03510</name>
</gene>
<evidence type="ECO:0008006" key="2">
    <source>
        <dbReference type="Google" id="ProtNLM"/>
    </source>
</evidence>
<evidence type="ECO:0000313" key="1">
    <source>
        <dbReference type="EMBL" id="HHF58473.1"/>
    </source>
</evidence>
<proteinExistence type="predicted"/>
<accession>A0A7C5M4S0</accession>
<reference evidence="1" key="1">
    <citation type="journal article" date="2020" name="mSystems">
        <title>Genome- and Community-Level Interaction Insights into Carbon Utilization and Element Cycling Functions of Hydrothermarchaeota in Hydrothermal Sediment.</title>
        <authorList>
            <person name="Zhou Z."/>
            <person name="Liu Y."/>
            <person name="Xu W."/>
            <person name="Pan J."/>
            <person name="Luo Z.H."/>
            <person name="Li M."/>
        </authorList>
    </citation>
    <scope>NUCLEOTIDE SEQUENCE [LARGE SCALE GENOMIC DNA]</scope>
    <source>
        <strain evidence="1">HyVt-94</strain>
    </source>
</reference>
<name>A0A7C5M4S0_UNCW3</name>
<dbReference type="PROSITE" id="PS51257">
    <property type="entry name" value="PROKAR_LIPOPROTEIN"/>
    <property type="match status" value="1"/>
</dbReference>